<gene>
    <name evidence="1" type="ORF">B5F15_09355</name>
</gene>
<dbReference type="EMBL" id="NFKL01000012">
    <property type="protein sequence ID" value="OUP57653.1"/>
    <property type="molecule type" value="Genomic_DNA"/>
</dbReference>
<dbReference type="AlphaFoldDB" id="A0A1Y4LLR6"/>
<protein>
    <submittedName>
        <fullName evidence="1">Uncharacterized protein</fullName>
    </submittedName>
</protein>
<comment type="caution">
    <text evidence="1">The sequence shown here is derived from an EMBL/GenBank/DDBJ whole genome shotgun (WGS) entry which is preliminary data.</text>
</comment>
<evidence type="ECO:0000313" key="1">
    <source>
        <dbReference type="EMBL" id="OUP57653.1"/>
    </source>
</evidence>
<accession>A0A1Y4LLR6</accession>
<sequence>MKDSQDLIYRLKEQLCTALTASPESYDLDAVVCSHRALTSGPAYWALEILKRPCFRFRGVKKKVVEIAPFLSSFMEQSGLQFDTTKGSGDWTRALQSDFEQWLSTVPDEILVALYDKALESDGFDCCSHYQECSDLGHCVHPDIMFAGQCSYRKKLKSGVVFFGKNRNI</sequence>
<name>A0A1Y4LLR6_9FIRM</name>
<evidence type="ECO:0000313" key="2">
    <source>
        <dbReference type="Proteomes" id="UP000195326"/>
    </source>
</evidence>
<organism evidence="1 2">
    <name type="scientific">Butyricicoccus pullicaecorum</name>
    <dbReference type="NCBI Taxonomy" id="501571"/>
    <lineage>
        <taxon>Bacteria</taxon>
        <taxon>Bacillati</taxon>
        <taxon>Bacillota</taxon>
        <taxon>Clostridia</taxon>
        <taxon>Eubacteriales</taxon>
        <taxon>Butyricicoccaceae</taxon>
        <taxon>Butyricicoccus</taxon>
    </lineage>
</organism>
<reference evidence="2" key="1">
    <citation type="submission" date="2017-04" db="EMBL/GenBank/DDBJ databases">
        <title>Function of individual gut microbiota members based on whole genome sequencing of pure cultures obtained from chicken caecum.</title>
        <authorList>
            <person name="Medvecky M."/>
            <person name="Cejkova D."/>
            <person name="Polansky O."/>
            <person name="Karasova D."/>
            <person name="Kubasova T."/>
            <person name="Cizek A."/>
            <person name="Rychlik I."/>
        </authorList>
    </citation>
    <scope>NUCLEOTIDE SEQUENCE [LARGE SCALE GENOMIC DNA]</scope>
    <source>
        <strain evidence="2">An179</strain>
    </source>
</reference>
<proteinExistence type="predicted"/>
<dbReference type="RefSeq" id="WP_087415157.1">
    <property type="nucleotide sequence ID" value="NZ_NFKL01000012.1"/>
</dbReference>
<dbReference type="Proteomes" id="UP000195326">
    <property type="component" value="Unassembled WGS sequence"/>
</dbReference>